<dbReference type="InterPro" id="IPR010982">
    <property type="entry name" value="Lambda_DNA-bd_dom_sf"/>
</dbReference>
<dbReference type="PANTHER" id="PTHR46797">
    <property type="entry name" value="HTH-TYPE TRANSCRIPTIONAL REGULATOR"/>
    <property type="match status" value="1"/>
</dbReference>
<organism evidence="4 5">
    <name type="scientific">Psychroflexus salis</name>
    <dbReference type="NCBI Taxonomy" id="1526574"/>
    <lineage>
        <taxon>Bacteria</taxon>
        <taxon>Pseudomonadati</taxon>
        <taxon>Bacteroidota</taxon>
        <taxon>Flavobacteriia</taxon>
        <taxon>Flavobacteriales</taxon>
        <taxon>Flavobacteriaceae</taxon>
        <taxon>Psychroflexus</taxon>
    </lineage>
</organism>
<dbReference type="SUPFAM" id="SSF47413">
    <property type="entry name" value="lambda repressor-like DNA-binding domains"/>
    <property type="match status" value="1"/>
</dbReference>
<dbReference type="GO" id="GO:0005829">
    <property type="term" value="C:cytosol"/>
    <property type="evidence" value="ECO:0007669"/>
    <property type="project" value="TreeGrafter"/>
</dbReference>
<feature type="transmembrane region" description="Helical" evidence="2">
    <location>
        <begin position="109"/>
        <end position="127"/>
    </location>
</feature>
<dbReference type="InterPro" id="IPR001387">
    <property type="entry name" value="Cro/C1-type_HTH"/>
</dbReference>
<reference evidence="4 5" key="1">
    <citation type="journal article" date="2014" name="Int. J. Syst. Evol. Microbiol.">
        <title>Complete genome sequence of Corynebacterium casei LMG S-19264T (=DSM 44701T), isolated from a smear-ripened cheese.</title>
        <authorList>
            <consortium name="US DOE Joint Genome Institute (JGI-PGF)"/>
            <person name="Walter F."/>
            <person name="Albersmeier A."/>
            <person name="Kalinowski J."/>
            <person name="Ruckert C."/>
        </authorList>
    </citation>
    <scope>NUCLEOTIDE SEQUENCE [LARGE SCALE GENOMIC DNA]</scope>
    <source>
        <strain evidence="4 5">CGMCC 1.12925</strain>
    </source>
</reference>
<feature type="transmembrane region" description="Helical" evidence="2">
    <location>
        <begin position="163"/>
        <end position="182"/>
    </location>
</feature>
<dbReference type="GO" id="GO:0003677">
    <property type="term" value="F:DNA binding"/>
    <property type="evidence" value="ECO:0007669"/>
    <property type="project" value="UniProtKB-KW"/>
</dbReference>
<comment type="caution">
    <text evidence="4">The sequence shown here is derived from an EMBL/GenBank/DDBJ whole genome shotgun (WGS) entry which is preliminary data.</text>
</comment>
<dbReference type="AlphaFoldDB" id="A0A916ZY46"/>
<dbReference type="Pfam" id="PF01381">
    <property type="entry name" value="HTH_3"/>
    <property type="match status" value="1"/>
</dbReference>
<dbReference type="EMBL" id="BMGL01000011">
    <property type="protein sequence ID" value="GGE18564.1"/>
    <property type="molecule type" value="Genomic_DNA"/>
</dbReference>
<dbReference type="PANTHER" id="PTHR46797:SF2">
    <property type="entry name" value="TRANSCRIPTIONAL REGULATOR"/>
    <property type="match status" value="1"/>
</dbReference>
<gene>
    <name evidence="4" type="ORF">GCM10010831_19640</name>
</gene>
<dbReference type="RefSeq" id="WP_188406679.1">
    <property type="nucleotide sequence ID" value="NZ_BMGL01000011.1"/>
</dbReference>
<dbReference type="SMART" id="SM00530">
    <property type="entry name" value="HTH_XRE"/>
    <property type="match status" value="1"/>
</dbReference>
<protein>
    <recommendedName>
        <fullName evidence="3">HTH cro/C1-type domain-containing protein</fullName>
    </recommendedName>
</protein>
<sequence length="196" mass="22048">MNEIGKKIRGIRKAKGMTQEELAEKSSLNLRTIQRIEISKNEPRGKTLSLICEVLEIDLEAFLVEENSTKNQSVIAQIIQVIFLVVFNLILMGIIGFLTLDSKANTNSLFGGVIVSILIPLFIVIFTHTMNRNERMLKFGLGYGIYLTLAVVELGLPIGFKTGLIPCLLISLFFLYFGSEIITRKVSFQEKTPEHR</sequence>
<name>A0A916ZY46_9FLAO</name>
<feature type="transmembrane region" description="Helical" evidence="2">
    <location>
        <begin position="78"/>
        <end position="97"/>
    </location>
</feature>
<feature type="transmembrane region" description="Helical" evidence="2">
    <location>
        <begin position="139"/>
        <end position="157"/>
    </location>
</feature>
<keyword evidence="1" id="KW-0238">DNA-binding</keyword>
<evidence type="ECO:0000256" key="1">
    <source>
        <dbReference type="ARBA" id="ARBA00023125"/>
    </source>
</evidence>
<evidence type="ECO:0000259" key="3">
    <source>
        <dbReference type="PROSITE" id="PS50943"/>
    </source>
</evidence>
<feature type="domain" description="HTH cro/C1-type" evidence="3">
    <location>
        <begin position="8"/>
        <end position="62"/>
    </location>
</feature>
<accession>A0A916ZY46</accession>
<keyword evidence="2" id="KW-1133">Transmembrane helix</keyword>
<dbReference type="Proteomes" id="UP000599688">
    <property type="component" value="Unassembled WGS sequence"/>
</dbReference>
<dbReference type="GO" id="GO:0003700">
    <property type="term" value="F:DNA-binding transcription factor activity"/>
    <property type="evidence" value="ECO:0007669"/>
    <property type="project" value="TreeGrafter"/>
</dbReference>
<dbReference type="Gene3D" id="1.10.260.40">
    <property type="entry name" value="lambda repressor-like DNA-binding domains"/>
    <property type="match status" value="1"/>
</dbReference>
<keyword evidence="5" id="KW-1185">Reference proteome</keyword>
<evidence type="ECO:0000313" key="4">
    <source>
        <dbReference type="EMBL" id="GGE18564.1"/>
    </source>
</evidence>
<evidence type="ECO:0000313" key="5">
    <source>
        <dbReference type="Proteomes" id="UP000599688"/>
    </source>
</evidence>
<keyword evidence="2" id="KW-0472">Membrane</keyword>
<dbReference type="CDD" id="cd00093">
    <property type="entry name" value="HTH_XRE"/>
    <property type="match status" value="1"/>
</dbReference>
<proteinExistence type="predicted"/>
<evidence type="ECO:0000256" key="2">
    <source>
        <dbReference type="SAM" id="Phobius"/>
    </source>
</evidence>
<dbReference type="InterPro" id="IPR050807">
    <property type="entry name" value="TransReg_Diox_bact_type"/>
</dbReference>
<keyword evidence="2" id="KW-0812">Transmembrane</keyword>
<dbReference type="PROSITE" id="PS50943">
    <property type="entry name" value="HTH_CROC1"/>
    <property type="match status" value="1"/>
</dbReference>